<keyword evidence="2" id="KW-1185">Reference proteome</keyword>
<dbReference type="EMBL" id="FQZA01000012">
    <property type="protein sequence ID" value="SHJ60428.1"/>
    <property type="molecule type" value="Genomic_DNA"/>
</dbReference>
<name>A0A1M6KN44_9RHOB</name>
<organism evidence="1 2">
    <name type="scientific">Palleronia salina</name>
    <dbReference type="NCBI Taxonomy" id="313368"/>
    <lineage>
        <taxon>Bacteria</taxon>
        <taxon>Pseudomonadati</taxon>
        <taxon>Pseudomonadota</taxon>
        <taxon>Alphaproteobacteria</taxon>
        <taxon>Rhodobacterales</taxon>
        <taxon>Roseobacteraceae</taxon>
        <taxon>Palleronia</taxon>
    </lineage>
</organism>
<dbReference type="STRING" id="313368.SAMN04488012_11275"/>
<sequence length="2604" mass="271632">MIESDAARSFHLRRLQDLPALDADATLARAWNDGRLYRAAAPAGARVAIDTTTPSSATAIFGADGVALPDADGRWTVDTAGPQVVRVLPPEAGDRLRLRLGARPDTTMAADGDGVLRATTDFQDDPAVHVLSLDAAAVVAVEGLGNGRLELVAPDGTVRQINSNENLLQLSAGDWTLRWTRTTEASMVVQPLADIPRLTMLERTVLPDTDRGRFVRLALAVGQQARFFDGTREVTPTALWRIDADGNLLGEASRSDPAAIAGDVIAFLAPGTESSLTPIPAQGARPEPPIVTADVAPGTLVTRSPGTDGTLLRDRFEVAADGWIAPDAIAADSGLRMRLVDPDGTVIHEGNWSDFNASTFRDAPGPWRASAGTWIVETWQPFGTTPLEVSYALRLEEAPTVLGAVMQGEVPDEGHGAVLHVVDLDAPAVVRPQWVRPGGAPDFSGIATILGPDGSEMWSGGGNSDGPVVVLPTAGRYVIRIDGNVSADPLRNPGTENYALQLTDLTRAADPGAAEIDFTTPGWDFATQTVRGTDGRVVQVDGQDVYRLAGLADTDTDTETWILPAFAMEGRLDRHEVSLDWRAEPSVTDAAGGTFVMAWLPLAAAGAGGVVPEALLADRAQAPRSAGRLTLEIDMARNRIEVTHLRRQPGSTTVDTRVDAFDIPAATADLSVAAFRQLDAVLAADGDGARLTLSLGQGADSVVLIDGHALPGFVIEDLRLAFGARVGSATANHDIAAIRVARSDWTGADLPLGDTVLSHPGGEALSRWTFGVDADTTVFLDRISGTATYYLKKQGEPDRLARPLDPVSTSFVSGEPDPPALRLSPGRYELIATTNRFGTTDHSFRLVDLSALPQAGLGAASNVTLDPGARAGGVTFDLAAGQPFGIEVTDGALTRDVSAVVIGPDGSVVARNRGDMAFHRLVAERAGTYAVLWDRTDGTTEPHSLTAVVHDLTAGGGALALGGTTTGPALAPAARSRHGFTLAQESLLHFDTLSGGAEHSWRIFDADGALRAEGTATANAQPLAALGPGDYVLEIVRDARTAERLEFVLANMTDAPALEPDVAQALTAAAEGAALRARVALQDGQGYTIEGLSQEDARWWLTDDAGRIVSSGVGPAPARRIDIGATGTYHLIVDAPDATETAELRLRTVPQTLPIALGERVEMAFDGAGQVRETAFTLTDDSTRVVIDTLLAGVRAEVALIGPDGTTRATWDLDASSFGTLEESPLVLGPGTWRVVVTAEPNTGFNPPPVQGQIALRVLDTANAVALTDDGRVEGRLDPGSLADLYSFDGTAGQAVSFTFDESQRDTRAFLWSPAGERIALLSASGASGEVTLSETGRYLLVVRGDAQAAGGVRSYTLTGHLDLTDPDRPIPISRQGDGPDLSVRDLAITGDALSGAPLEITWRSANLGTEPAVGQLSERVEILDAGGAVRATLAVPLDLSASPLAAGAARARSAEITLPADLQGDITVRVTTDAGQALEERNSDGTAETNNVANIAAVATVPSFPNLVVEQLSGPDFDLWQPGQTVNLSYTVGNTGDAAAEPGWTERLSLLDRVTGQIVRSIDVAVTERLDAGASATRQVALVVPDAAISGFELSLSLDTADVVDERADAVDAESDNTDLLRFVAAPDLTVTGLRIDGALRVGEPVVVEWTTSNVGTLPAGAHLDRVEISYRNAVSSPLVTATVSRDGLAPDAQAQNRVTLDLPVGADPREMRVRVVTNAGTPAVTEVTVNSSERHETNSARLDRVALPPLRADLRLDAPVAPPTASVGDTIDVSWQVENAGPVETRSDAWVDELWLSRDATPGDPDDILLARVPRAGALGAGGTYQAAAEVVVPQAGGGDWQLVVITDADAALDEPGTRGDNISPATAIVLSAPAADLSVGDVSVSRTRLFAGEQLEVGWRVTNAGPDAAPAGSLDRILISATGDIADAVLLAEIASQAPLAAGDSILRSRNVTLPGGLSGALTLFVVTNADGRVGEGPNGADNNTAEAPTELAVASRAAADLVVSDVLRPDGLTAGVPFDLSYTVRNAGSVAALGPWRDRIQLIDPATGQSLGDLGTFRRDASLAPGESYRAEVRITPPRLLRDGPVLLRVIADVEDAVFEAGLEASNVEDGTPLPAGAPDLSVAVSGPATARAGQEITLDWTITNDGARPAIGSFVDRIWLSPTDDPADGRLLAEVVTDAGGLAPGESLAVARRVTLPADMAGPLRLILGVNDDASLTEAGGPPDHAITPIEITAIAQPDLVVAEVTAPPLVYGAIATFEVSWRVENRGTGTGTGAAYTDAVRLVEAGSGRIVPLGTFTRTGPPAPGEGYTETASFTVQNLSGDWRVEVATDVDDTLYEDGAGANVAGTPVGFAARPYADLAVTRVDAPESASGGDTITVGWRIENVGDESAPLNPGGRTAVRDRIEVRRVSDGALLTSRSVDRFGQLAPGDAVERVETLTLPDYADGDYEIVVRTDPEGRVYEHTALANNRLARALTIAGRPLPNLAVDAFEVDPAADEGGFVEFGWTVRSTGPGVADGTWRVAISDEATGRVLWSGTEQGTLPPGTTQERREIVALPEGLVGERAVVLTLIPAPMPTAPTWLRRRASIPSSTTPPRPS</sequence>
<reference evidence="1 2" key="1">
    <citation type="submission" date="2016-11" db="EMBL/GenBank/DDBJ databases">
        <authorList>
            <person name="Jaros S."/>
            <person name="Januszkiewicz K."/>
            <person name="Wedrychowicz H."/>
        </authorList>
    </citation>
    <scope>NUCLEOTIDE SEQUENCE [LARGE SCALE GENOMIC DNA]</scope>
    <source>
        <strain evidence="1 2">DSM 26892</strain>
    </source>
</reference>
<evidence type="ECO:0000313" key="1">
    <source>
        <dbReference type="EMBL" id="SHJ60428.1"/>
    </source>
</evidence>
<dbReference type="Proteomes" id="UP000184040">
    <property type="component" value="Unassembled WGS sequence"/>
</dbReference>
<proteinExistence type="predicted"/>
<dbReference type="Gene3D" id="2.60.120.380">
    <property type="match status" value="1"/>
</dbReference>
<dbReference type="InterPro" id="IPR013783">
    <property type="entry name" value="Ig-like_fold"/>
</dbReference>
<accession>A0A1M6KN44</accession>
<gene>
    <name evidence="1" type="ORF">SAMN04488012_11275</name>
</gene>
<protein>
    <submittedName>
        <fullName evidence="1">CARDB protein</fullName>
    </submittedName>
</protein>
<dbReference type="RefSeq" id="WP_073129560.1">
    <property type="nucleotide sequence ID" value="NZ_FQZA01000012.1"/>
</dbReference>
<dbReference type="Gene3D" id="2.60.40.10">
    <property type="entry name" value="Immunoglobulins"/>
    <property type="match status" value="8"/>
</dbReference>
<evidence type="ECO:0000313" key="2">
    <source>
        <dbReference type="Proteomes" id="UP000184040"/>
    </source>
</evidence>